<sequence>MNELPYGVIENITDLISFDALLTVAQSATGSAEWSAAIEDQLDARCDVRLILGVGQLTEGNSILLDARHSPFSGPETYRRWDLKNRHLARLSSVAISGASLDQRNCEKEEFSTVINLLQCPVIRGKNEQPTMFHIGETPKSDKATISLLIEHIPRTFEEVSLVMIHEQPELLNKTAEHFKTGPCLLKISILDCDIDYEILHTLIEIFLSKRQHSFEAVISYCLPRFPSKAVVEFIEKFKESDGEYNGVRKKISLEMEEEQWAKIAAEHEVINEGEHCATIRIGHESRRSCLVITQFGVFVHIVLDRWRLKRRAPAEAECGPFPIPPSSGLLPASQFCIQLNPRSVVSMSRISLLISFVAVLGLLSIALADDTGQVETPCVSNPCRHHGKCVLTPLESDKFVCSCRDCYGGKFCEKNMCFDKNEEPISLQKKIGICVLLFFGHAFFFVAVVCMILHRNRMKKQNNLIGKYLTDSLLESYTPSMISIASYCTQSKRNAPSLCADMYSVFSARSFPLNYEEPNPKKAAISNFRLP</sequence>
<keyword evidence="2" id="KW-0472">Membrane</keyword>
<dbReference type="Gene3D" id="2.10.25.10">
    <property type="entry name" value="Laminin"/>
    <property type="match status" value="1"/>
</dbReference>
<comment type="caution">
    <text evidence="1">Lacks conserved residue(s) required for the propagation of feature annotation.</text>
</comment>
<dbReference type="AlphaFoldDB" id="A0AA39HQT4"/>
<comment type="caution">
    <text evidence="4">The sequence shown here is derived from an EMBL/GenBank/DDBJ whole genome shotgun (WGS) entry which is preliminary data.</text>
</comment>
<evidence type="ECO:0000256" key="2">
    <source>
        <dbReference type="SAM" id="Phobius"/>
    </source>
</evidence>
<keyword evidence="1" id="KW-1015">Disulfide bond</keyword>
<name>A0AA39HQT4_9BILA</name>
<organism evidence="4 5">
    <name type="scientific">Steinernema hermaphroditum</name>
    <dbReference type="NCBI Taxonomy" id="289476"/>
    <lineage>
        <taxon>Eukaryota</taxon>
        <taxon>Metazoa</taxon>
        <taxon>Ecdysozoa</taxon>
        <taxon>Nematoda</taxon>
        <taxon>Chromadorea</taxon>
        <taxon>Rhabditida</taxon>
        <taxon>Tylenchina</taxon>
        <taxon>Panagrolaimomorpha</taxon>
        <taxon>Strongyloidoidea</taxon>
        <taxon>Steinernematidae</taxon>
        <taxon>Steinernema</taxon>
    </lineage>
</organism>
<gene>
    <name evidence="4" type="ORF">QR680_004398</name>
</gene>
<dbReference type="PROSITE" id="PS00022">
    <property type="entry name" value="EGF_1"/>
    <property type="match status" value="1"/>
</dbReference>
<keyword evidence="5" id="KW-1185">Reference proteome</keyword>
<evidence type="ECO:0000259" key="3">
    <source>
        <dbReference type="PROSITE" id="PS50026"/>
    </source>
</evidence>
<accession>A0AA39HQT4</accession>
<dbReference type="InterPro" id="IPR000742">
    <property type="entry name" value="EGF"/>
</dbReference>
<evidence type="ECO:0000313" key="4">
    <source>
        <dbReference type="EMBL" id="KAK0409197.1"/>
    </source>
</evidence>
<proteinExistence type="predicted"/>
<feature type="domain" description="EGF-like" evidence="3">
    <location>
        <begin position="375"/>
        <end position="414"/>
    </location>
</feature>
<keyword evidence="1" id="KW-0245">EGF-like domain</keyword>
<keyword evidence="2" id="KW-0812">Transmembrane</keyword>
<dbReference type="Proteomes" id="UP001175271">
    <property type="component" value="Unassembled WGS sequence"/>
</dbReference>
<reference evidence="4" key="1">
    <citation type="submission" date="2023-06" db="EMBL/GenBank/DDBJ databases">
        <title>Genomic analysis of the entomopathogenic nematode Steinernema hermaphroditum.</title>
        <authorList>
            <person name="Schwarz E.M."/>
            <person name="Heppert J.K."/>
            <person name="Baniya A."/>
            <person name="Schwartz H.T."/>
            <person name="Tan C.-H."/>
            <person name="Antoshechkin I."/>
            <person name="Sternberg P.W."/>
            <person name="Goodrich-Blair H."/>
            <person name="Dillman A.R."/>
        </authorList>
    </citation>
    <scope>NUCLEOTIDE SEQUENCE</scope>
    <source>
        <strain evidence="4">PS9179</strain>
        <tissue evidence="4">Whole animal</tissue>
    </source>
</reference>
<dbReference type="EMBL" id="JAUCMV010000003">
    <property type="protein sequence ID" value="KAK0409197.1"/>
    <property type="molecule type" value="Genomic_DNA"/>
</dbReference>
<dbReference type="SUPFAM" id="SSF57196">
    <property type="entry name" value="EGF/Laminin"/>
    <property type="match status" value="1"/>
</dbReference>
<evidence type="ECO:0000256" key="1">
    <source>
        <dbReference type="PROSITE-ProRule" id="PRU00076"/>
    </source>
</evidence>
<evidence type="ECO:0000313" key="5">
    <source>
        <dbReference type="Proteomes" id="UP001175271"/>
    </source>
</evidence>
<dbReference type="PROSITE" id="PS50026">
    <property type="entry name" value="EGF_3"/>
    <property type="match status" value="1"/>
</dbReference>
<keyword evidence="2" id="KW-1133">Transmembrane helix</keyword>
<feature type="transmembrane region" description="Helical" evidence="2">
    <location>
        <begin position="431"/>
        <end position="454"/>
    </location>
</feature>
<dbReference type="CDD" id="cd00054">
    <property type="entry name" value="EGF_CA"/>
    <property type="match status" value="1"/>
</dbReference>
<protein>
    <recommendedName>
        <fullName evidence="3">EGF-like domain-containing protein</fullName>
    </recommendedName>
</protein>
<feature type="disulfide bond" evidence="1">
    <location>
        <begin position="404"/>
        <end position="413"/>
    </location>
</feature>